<dbReference type="Proteomes" id="UP000466848">
    <property type="component" value="Chromosome"/>
</dbReference>
<dbReference type="PANTHER" id="PTHR36169">
    <property type="entry name" value="ETHANOLAMINE UTILIZATION PROTEIN EUTQ"/>
    <property type="match status" value="1"/>
</dbReference>
<evidence type="ECO:0000313" key="1">
    <source>
        <dbReference type="EMBL" id="QIB70435.1"/>
    </source>
</evidence>
<gene>
    <name evidence="1" type="ORF">Ami103574_14545</name>
</gene>
<dbReference type="InterPro" id="IPR014710">
    <property type="entry name" value="RmlC-like_jellyroll"/>
</dbReference>
<dbReference type="KEGG" id="abut:Ami103574_14545"/>
<proteinExistence type="predicted"/>
<name>A0A858BZ67_9FIRM</name>
<accession>A0A858BZ67</accession>
<dbReference type="Gene3D" id="2.60.120.10">
    <property type="entry name" value="Jelly Rolls"/>
    <property type="match status" value="1"/>
</dbReference>
<dbReference type="SUPFAM" id="SSF51182">
    <property type="entry name" value="RmlC-like cupins"/>
    <property type="match status" value="1"/>
</dbReference>
<dbReference type="CDD" id="cd02228">
    <property type="entry name" value="cupin_EutQ"/>
    <property type="match status" value="1"/>
</dbReference>
<sequence>MNISEDLIKAIIEELLKQSKAKGGDDFVKQTDKNSGILVVRTDTVKTEGFDGREDVRLKDIVSLDEAPRMGAGIMELDNGADFEWTLTYDEFDYVIDGTLDIKVDGGNVIRGNKGDIILIPKNSHIHFSTPDSTRYAYFVYPANWQDLA</sequence>
<protein>
    <submittedName>
        <fullName evidence="1">DUF861 domain-containing protein</fullName>
    </submittedName>
</protein>
<evidence type="ECO:0000313" key="2">
    <source>
        <dbReference type="Proteomes" id="UP000466848"/>
    </source>
</evidence>
<dbReference type="EMBL" id="CP048649">
    <property type="protein sequence ID" value="QIB70435.1"/>
    <property type="molecule type" value="Genomic_DNA"/>
</dbReference>
<organism evidence="1 2">
    <name type="scientific">Aminipila butyrica</name>
    <dbReference type="NCBI Taxonomy" id="433296"/>
    <lineage>
        <taxon>Bacteria</taxon>
        <taxon>Bacillati</taxon>
        <taxon>Bacillota</taxon>
        <taxon>Clostridia</taxon>
        <taxon>Peptostreptococcales</taxon>
        <taxon>Anaerovoracaceae</taxon>
        <taxon>Aminipila</taxon>
    </lineage>
</organism>
<dbReference type="AlphaFoldDB" id="A0A858BZ67"/>
<keyword evidence="2" id="KW-1185">Reference proteome</keyword>
<dbReference type="InterPro" id="IPR010424">
    <property type="entry name" value="EutQ"/>
</dbReference>
<dbReference type="PANTHER" id="PTHR36169:SF1">
    <property type="entry name" value="ACETATE KINASE EUTQ"/>
    <property type="match status" value="1"/>
</dbReference>
<dbReference type="RefSeq" id="WP_163067673.1">
    <property type="nucleotide sequence ID" value="NZ_CP048649.1"/>
</dbReference>
<dbReference type="InterPro" id="IPR011051">
    <property type="entry name" value="RmlC_Cupin_sf"/>
</dbReference>
<reference evidence="1 2" key="1">
    <citation type="submission" date="2020-02" db="EMBL/GenBank/DDBJ databases">
        <authorList>
            <person name="Kim Y.B."/>
            <person name="Roh S.W."/>
        </authorList>
    </citation>
    <scope>NUCLEOTIDE SEQUENCE [LARGE SCALE GENOMIC DNA]</scope>
    <source>
        <strain evidence="1 2">DSM 103574</strain>
    </source>
</reference>
<dbReference type="Pfam" id="PF06249">
    <property type="entry name" value="EutQ"/>
    <property type="match status" value="1"/>
</dbReference>